<evidence type="ECO:0000259" key="5">
    <source>
        <dbReference type="PROSITE" id="PS51517"/>
    </source>
</evidence>
<dbReference type="InterPro" id="IPR036770">
    <property type="entry name" value="Ankyrin_rpt-contain_sf"/>
</dbReference>
<comment type="caution">
    <text evidence="6">The sequence shown here is derived from an EMBL/GenBank/DDBJ whole genome shotgun (WGS) entry which is preliminary data.</text>
</comment>
<keyword evidence="2 4" id="KW-0238">DNA-binding</keyword>
<dbReference type="OrthoDB" id="448455at2759"/>
<dbReference type="EMBL" id="JAADYS010000291">
    <property type="protein sequence ID" value="KAF4470808.1"/>
    <property type="molecule type" value="Genomic_DNA"/>
</dbReference>
<dbReference type="GO" id="GO:0003700">
    <property type="term" value="F:DNA-binding transcription factor activity"/>
    <property type="evidence" value="ECO:0007669"/>
    <property type="project" value="UniProtKB-UniRule"/>
</dbReference>
<keyword evidence="7" id="KW-1185">Reference proteome</keyword>
<dbReference type="Proteomes" id="UP000554235">
    <property type="component" value="Unassembled WGS sequence"/>
</dbReference>
<dbReference type="PANTHER" id="PTHR10039:SF15">
    <property type="entry name" value="NACHT DOMAIN-CONTAINING PROTEIN"/>
    <property type="match status" value="1"/>
</dbReference>
<dbReference type="SMART" id="SM00248">
    <property type="entry name" value="ANK"/>
    <property type="match status" value="8"/>
</dbReference>
<evidence type="ECO:0000313" key="7">
    <source>
        <dbReference type="Proteomes" id="UP000554235"/>
    </source>
</evidence>
<proteinExistence type="predicted"/>
<feature type="repeat" description="ANK" evidence="3">
    <location>
        <begin position="689"/>
        <end position="711"/>
    </location>
</feature>
<evidence type="ECO:0000256" key="3">
    <source>
        <dbReference type="PROSITE-ProRule" id="PRU00023"/>
    </source>
</evidence>
<dbReference type="PANTHER" id="PTHR10039">
    <property type="entry name" value="AMELOGENIN"/>
    <property type="match status" value="1"/>
</dbReference>
<dbReference type="PROSITE" id="PS50297">
    <property type="entry name" value="ANK_REP_REGION"/>
    <property type="match status" value="3"/>
</dbReference>
<accession>A0A8H4PGZ2</accession>
<name>A0A8H4PGZ2_9HYPO</name>
<dbReference type="GO" id="GO:0003677">
    <property type="term" value="F:DNA binding"/>
    <property type="evidence" value="ECO:0007669"/>
    <property type="project" value="UniProtKB-KW"/>
</dbReference>
<gene>
    <name evidence="6" type="ORF">FALBO_2286</name>
</gene>
<feature type="domain" description="NDT80" evidence="5">
    <location>
        <begin position="934"/>
        <end position="1176"/>
    </location>
</feature>
<organism evidence="6 7">
    <name type="scientific">Fusarium albosuccineum</name>
    <dbReference type="NCBI Taxonomy" id="1237068"/>
    <lineage>
        <taxon>Eukaryota</taxon>
        <taxon>Fungi</taxon>
        <taxon>Dikarya</taxon>
        <taxon>Ascomycota</taxon>
        <taxon>Pezizomycotina</taxon>
        <taxon>Sordariomycetes</taxon>
        <taxon>Hypocreomycetidae</taxon>
        <taxon>Hypocreales</taxon>
        <taxon>Nectriaceae</taxon>
        <taxon>Fusarium</taxon>
        <taxon>Fusarium decemcellulare species complex</taxon>
    </lineage>
</organism>
<dbReference type="PROSITE" id="PS50088">
    <property type="entry name" value="ANK_REPEAT"/>
    <property type="match status" value="4"/>
</dbReference>
<dbReference type="Gene3D" id="3.40.50.300">
    <property type="entry name" value="P-loop containing nucleotide triphosphate hydrolases"/>
    <property type="match status" value="1"/>
</dbReference>
<protein>
    <submittedName>
        <fullName evidence="6">Ankyrin repeat domain-containing 50</fullName>
    </submittedName>
</protein>
<feature type="repeat" description="ANK" evidence="3">
    <location>
        <begin position="757"/>
        <end position="790"/>
    </location>
</feature>
<evidence type="ECO:0000256" key="1">
    <source>
        <dbReference type="ARBA" id="ARBA00022737"/>
    </source>
</evidence>
<feature type="DNA-binding region" description="NDT80" evidence="4">
    <location>
        <begin position="934"/>
        <end position="1176"/>
    </location>
</feature>
<dbReference type="SUPFAM" id="SSF49417">
    <property type="entry name" value="p53-like transcription factors"/>
    <property type="match status" value="1"/>
</dbReference>
<dbReference type="Pfam" id="PF12796">
    <property type="entry name" value="Ank_2"/>
    <property type="match status" value="3"/>
</dbReference>
<dbReference type="Pfam" id="PF05224">
    <property type="entry name" value="NDT80_PhoG"/>
    <property type="match status" value="1"/>
</dbReference>
<keyword evidence="1" id="KW-0677">Repeat</keyword>
<dbReference type="SUPFAM" id="SSF52540">
    <property type="entry name" value="P-loop containing nucleoside triphosphate hydrolases"/>
    <property type="match status" value="1"/>
</dbReference>
<evidence type="ECO:0000256" key="4">
    <source>
        <dbReference type="PROSITE-ProRule" id="PRU00850"/>
    </source>
</evidence>
<feature type="repeat" description="ANK" evidence="3">
    <location>
        <begin position="859"/>
        <end position="880"/>
    </location>
</feature>
<dbReference type="InterPro" id="IPR002110">
    <property type="entry name" value="Ankyrin_rpt"/>
</dbReference>
<dbReference type="InterPro" id="IPR027417">
    <property type="entry name" value="P-loop_NTPase"/>
</dbReference>
<dbReference type="Gene3D" id="2.60.40.1390">
    <property type="entry name" value="NDT80 DNA-binding domain"/>
    <property type="match status" value="1"/>
</dbReference>
<dbReference type="InterPro" id="IPR056884">
    <property type="entry name" value="NPHP3-like_N"/>
</dbReference>
<dbReference type="Pfam" id="PF22939">
    <property type="entry name" value="WHD_GPIID"/>
    <property type="match status" value="1"/>
</dbReference>
<reference evidence="6 7" key="1">
    <citation type="submission" date="2020-01" db="EMBL/GenBank/DDBJ databases">
        <title>Identification and distribution of gene clusters putatively required for synthesis of sphingolipid metabolism inhibitors in phylogenetically diverse species of the filamentous fungus Fusarium.</title>
        <authorList>
            <person name="Kim H.-S."/>
            <person name="Busman M."/>
            <person name="Brown D.W."/>
            <person name="Divon H."/>
            <person name="Uhlig S."/>
            <person name="Proctor R.H."/>
        </authorList>
    </citation>
    <scope>NUCLEOTIDE SEQUENCE [LARGE SCALE GENOMIC DNA]</scope>
    <source>
        <strain evidence="6 7">NRRL 20459</strain>
    </source>
</reference>
<dbReference type="AlphaFoldDB" id="A0A8H4PGZ2"/>
<dbReference type="InterPro" id="IPR054471">
    <property type="entry name" value="GPIID_WHD"/>
</dbReference>
<dbReference type="SUPFAM" id="SSF48403">
    <property type="entry name" value="Ankyrin repeat"/>
    <property type="match status" value="1"/>
</dbReference>
<keyword evidence="3" id="KW-0040">ANK repeat</keyword>
<dbReference type="PROSITE" id="PS51517">
    <property type="entry name" value="NDT80"/>
    <property type="match status" value="1"/>
</dbReference>
<evidence type="ECO:0000313" key="6">
    <source>
        <dbReference type="EMBL" id="KAF4470808.1"/>
    </source>
</evidence>
<feature type="repeat" description="ANK" evidence="3">
    <location>
        <begin position="656"/>
        <end position="688"/>
    </location>
</feature>
<dbReference type="Pfam" id="PF24883">
    <property type="entry name" value="NPHP3_N"/>
    <property type="match status" value="1"/>
</dbReference>
<sequence length="1176" mass="131473">MDPLSTTSSVIAVIQLSSEIVSYISGAIGATKERMRLSNEILGCESILQLLKDKVNSSDQGEAWTQTLKTLEASDGPLGRLWAALSALKAKLEPQKGLQKALSILKWPLNEREVKLIIDSMEHEKSLLSLALANNSRNLMMEIKKCSNGAARRLGELIQALEKSSNESRRQFMKIENILISIDQSHDYLRREADGVKQYGDDRERRAVLNWLSPTDNASQQSDTIYRRHTGTGYWLINSAEFRTWLDTAKQILFCPGIPGAGKTIITAIVVDHLSARFDGNGSVGIAYLYCNYRQQQQQKAEHLLASLLRQLIHGQPYIPDCVQALYNRFKDRRRGLTFHEISTTLHTVIALYSRVYIVADALDECQEFDGCRARFMDEILSLRDKAGANLFATSRRMSQLPSFVRRCPELQDEIKYEIIKTVEGMFLLAQLHLDSLMAKRSPKAMKIALKRLPVGYEAYDVAYDTAMERIQGQLADSQRLAKQVLSWVMCARRPLTITELRYALAVEKGEPVLDEENVPDIEDMIAVCAGLVMVDGASDTVRLVHHTARHYFERTRLRWFPDAEVDIANVCLTYLSFDAFEDGFCTTDEMFEARLRTNVLYDYAARNWGHHVCVARISFGDDILEFLGCESKIASSTQALMAFGSFPGYSQSVPRQMTAAHLAAYFGLGEEMRILIDHGHDPDCRDTHGRTPLSLAAENGYEVVVGILLEEYRVDPDPEDTDSWTPLAHAAANDHRAVTEVLIAAEGVDLNSQDSNGRTPLFHAAGDGHEAVVRLILANGGADPNHKDSSGWTALSYASWYGHRAVVKVLLEQANIDVNSKDSGGWSALSLAAGEGHEEIVRLLLGSPIIDWDSTDDDGRTPLSWAAQNGHEPVVQLLITDFRVDPDAKDSNGKTPLQWAKQNRQEGVVRLLSAKLSYSIVHNSDEMMDFSWPPTGFTLSERPISMGNTSVAINILPLMAQTTLGILQYTDTDPAAPKSIDVDIQGILDRGFFKSGNDWTCYRRSYFRCICSFNMMPCRPGVSMQFVQAGTSQTYQVYGFAMTISAFIMDDERPIQLVQHTPMRDRGPVLSPEKVRLSPKGLESGLHMGLHPATDDQGCKQEEVSHATEHAFERVQFSTATRNNVKKRDPQQYFQLRAELWADVGERAPGFIMIAYRNSVALVVRGRSPGHYQSR</sequence>
<dbReference type="Gene3D" id="1.25.40.20">
    <property type="entry name" value="Ankyrin repeat-containing domain"/>
    <property type="match status" value="3"/>
</dbReference>
<evidence type="ECO:0000256" key="2">
    <source>
        <dbReference type="ARBA" id="ARBA00023125"/>
    </source>
</evidence>
<dbReference type="InterPro" id="IPR008967">
    <property type="entry name" value="p53-like_TF_DNA-bd_sf"/>
</dbReference>
<dbReference type="InterPro" id="IPR024061">
    <property type="entry name" value="NDT80_DNA-bd_dom"/>
</dbReference>
<dbReference type="InterPro" id="IPR037141">
    <property type="entry name" value="NDT80_DNA-bd_dom_sf"/>
</dbReference>